<keyword evidence="4" id="KW-1185">Reference proteome</keyword>
<dbReference type="KEGG" id="cvr:CHLNCDRAFT_59646"/>
<dbReference type="Pfam" id="PF12697">
    <property type="entry name" value="Abhydrolase_6"/>
    <property type="match status" value="1"/>
</dbReference>
<sequence>MGHRSTLIALWLWLACVVTAAGAGPPPQCDAEQPLINVTFLGPAQAVDAGGISFSYHRFGNASAGRPPLILIHGLGGTQFDWPLTVLQYLSGSREVIIFDNQRAGLSNDSSNATLTIAGMAASTAALIRALELLRKPDVLGFSMGGMIAQALAGNHSDAVGAVVSVSGSSGGANAPQPAAGLEGVLSAIVEAGPSSIDLVFPLGANDTGFCNLLQTVDSVQFAATPGLNNDSEAGYALRLGIIPGAGALVVPPEVKQQQMDAILAFYTGPGLLGSLRSSTSQLLLLGGAQDAVVPPATQAQAATNMVAASLQEVPDAGHLVHFQHPAQYAQQVAAFLDSAQSLDPEQLAPYFPISGAAAVLQQGACLAAWSLLAAWAAGQA</sequence>
<dbReference type="AlphaFoldDB" id="E1ZBX4"/>
<dbReference type="InterPro" id="IPR050266">
    <property type="entry name" value="AB_hydrolase_sf"/>
</dbReference>
<dbReference type="GO" id="GO:0016020">
    <property type="term" value="C:membrane"/>
    <property type="evidence" value="ECO:0007669"/>
    <property type="project" value="TreeGrafter"/>
</dbReference>
<evidence type="ECO:0000313" key="4">
    <source>
        <dbReference type="Proteomes" id="UP000008141"/>
    </source>
</evidence>
<dbReference type="GeneID" id="17356255"/>
<dbReference type="InParanoid" id="E1ZBX4"/>
<feature type="signal peptide" evidence="1">
    <location>
        <begin position="1"/>
        <end position="23"/>
    </location>
</feature>
<dbReference type="GO" id="GO:0047372">
    <property type="term" value="F:monoacylglycerol lipase activity"/>
    <property type="evidence" value="ECO:0007669"/>
    <property type="project" value="TreeGrafter"/>
</dbReference>
<accession>E1ZBX4</accession>
<dbReference type="RefSeq" id="XP_005848609.1">
    <property type="nucleotide sequence ID" value="XM_005848547.1"/>
</dbReference>
<dbReference type="GO" id="GO:0046464">
    <property type="term" value="P:acylglycerol catabolic process"/>
    <property type="evidence" value="ECO:0007669"/>
    <property type="project" value="TreeGrafter"/>
</dbReference>
<dbReference type="EMBL" id="GL433841">
    <property type="protein sequence ID" value="EFN56507.1"/>
    <property type="molecule type" value="Genomic_DNA"/>
</dbReference>
<dbReference type="InterPro" id="IPR029058">
    <property type="entry name" value="AB_hydrolase_fold"/>
</dbReference>
<evidence type="ECO:0000256" key="1">
    <source>
        <dbReference type="SAM" id="SignalP"/>
    </source>
</evidence>
<dbReference type="OrthoDB" id="8119704at2759"/>
<dbReference type="PANTHER" id="PTHR43798:SF5">
    <property type="entry name" value="MONOACYLGLYCEROL LIPASE ABHD6"/>
    <property type="match status" value="1"/>
</dbReference>
<dbReference type="Proteomes" id="UP000008141">
    <property type="component" value="Unassembled WGS sequence"/>
</dbReference>
<dbReference type="InterPro" id="IPR000073">
    <property type="entry name" value="AB_hydrolase_1"/>
</dbReference>
<dbReference type="Gene3D" id="3.40.50.1820">
    <property type="entry name" value="alpha/beta hydrolase"/>
    <property type="match status" value="1"/>
</dbReference>
<feature type="chain" id="PRO_5003155611" description="AB hydrolase-1 domain-containing protein" evidence="1">
    <location>
        <begin position="24"/>
        <end position="381"/>
    </location>
</feature>
<dbReference type="PANTHER" id="PTHR43798">
    <property type="entry name" value="MONOACYLGLYCEROL LIPASE"/>
    <property type="match status" value="1"/>
</dbReference>
<protein>
    <recommendedName>
        <fullName evidence="2">AB hydrolase-1 domain-containing protein</fullName>
    </recommendedName>
</protein>
<dbReference type="SUPFAM" id="SSF53474">
    <property type="entry name" value="alpha/beta-Hydrolases"/>
    <property type="match status" value="1"/>
</dbReference>
<feature type="domain" description="AB hydrolase-1" evidence="2">
    <location>
        <begin position="69"/>
        <end position="331"/>
    </location>
</feature>
<evidence type="ECO:0000313" key="3">
    <source>
        <dbReference type="EMBL" id="EFN56507.1"/>
    </source>
</evidence>
<proteinExistence type="predicted"/>
<name>E1ZBX4_CHLVA</name>
<gene>
    <name evidence="3" type="ORF">CHLNCDRAFT_59646</name>
</gene>
<keyword evidence="1" id="KW-0732">Signal</keyword>
<reference evidence="3 4" key="1">
    <citation type="journal article" date="2010" name="Plant Cell">
        <title>The Chlorella variabilis NC64A genome reveals adaptation to photosymbiosis, coevolution with viruses, and cryptic sex.</title>
        <authorList>
            <person name="Blanc G."/>
            <person name="Duncan G."/>
            <person name="Agarkova I."/>
            <person name="Borodovsky M."/>
            <person name="Gurnon J."/>
            <person name="Kuo A."/>
            <person name="Lindquist E."/>
            <person name="Lucas S."/>
            <person name="Pangilinan J."/>
            <person name="Polle J."/>
            <person name="Salamov A."/>
            <person name="Terry A."/>
            <person name="Yamada T."/>
            <person name="Dunigan D.D."/>
            <person name="Grigoriev I.V."/>
            <person name="Claverie J.M."/>
            <person name="Van Etten J.L."/>
        </authorList>
    </citation>
    <scope>NUCLEOTIDE SEQUENCE [LARGE SCALE GENOMIC DNA]</scope>
    <source>
        <strain evidence="3 4">NC64A</strain>
    </source>
</reference>
<dbReference type="PROSITE" id="PS51257">
    <property type="entry name" value="PROKAR_LIPOPROTEIN"/>
    <property type="match status" value="1"/>
</dbReference>
<evidence type="ECO:0000259" key="2">
    <source>
        <dbReference type="Pfam" id="PF12697"/>
    </source>
</evidence>
<organism evidence="4">
    <name type="scientific">Chlorella variabilis</name>
    <name type="common">Green alga</name>
    <dbReference type="NCBI Taxonomy" id="554065"/>
    <lineage>
        <taxon>Eukaryota</taxon>
        <taxon>Viridiplantae</taxon>
        <taxon>Chlorophyta</taxon>
        <taxon>core chlorophytes</taxon>
        <taxon>Trebouxiophyceae</taxon>
        <taxon>Chlorellales</taxon>
        <taxon>Chlorellaceae</taxon>
        <taxon>Chlorella clade</taxon>
        <taxon>Chlorella</taxon>
    </lineage>
</organism>
<dbReference type="STRING" id="554065.E1ZBX4"/>